<dbReference type="GO" id="GO:0004364">
    <property type="term" value="F:glutathione transferase activity"/>
    <property type="evidence" value="ECO:0007669"/>
    <property type="project" value="TreeGrafter"/>
</dbReference>
<dbReference type="AlphaFoldDB" id="A0A9J7AW57"/>
<dbReference type="CDD" id="cd00570">
    <property type="entry name" value="GST_N_family"/>
    <property type="match status" value="1"/>
</dbReference>
<protein>
    <submittedName>
        <fullName evidence="2">Glutathione S-transferase</fullName>
    </submittedName>
</protein>
<dbReference type="SUPFAM" id="SSF52833">
    <property type="entry name" value="Thioredoxin-like"/>
    <property type="match status" value="1"/>
</dbReference>
<name>A0A9J7AW57_9PROT</name>
<keyword evidence="3" id="KW-1185">Reference proteome</keyword>
<accession>A0A9J7AW57</accession>
<dbReference type="InterPro" id="IPR040079">
    <property type="entry name" value="Glutathione_S-Trfase"/>
</dbReference>
<dbReference type="Gene3D" id="1.20.1050.10">
    <property type="match status" value="1"/>
</dbReference>
<evidence type="ECO:0000313" key="3">
    <source>
        <dbReference type="Proteomes" id="UP001060336"/>
    </source>
</evidence>
<dbReference type="InterPro" id="IPR036282">
    <property type="entry name" value="Glutathione-S-Trfase_C_sf"/>
</dbReference>
<dbReference type="Pfam" id="PF13417">
    <property type="entry name" value="GST_N_3"/>
    <property type="match status" value="1"/>
</dbReference>
<dbReference type="InterPro" id="IPR004045">
    <property type="entry name" value="Glutathione_S-Trfase_N"/>
</dbReference>
<sequence length="216" mass="24722">MLRVYAYAPSLYCAKLRILLRHKGLEWEEIAPPGGYGSAEYRAIVPAGNLPALRDDGVLLSDSEAIAEYLNETRPEPPMLPREPSERARVRERSRYHDTRLEPAVRKMFPFIRRAVREGFDKEMLEEELADRLDGLDLLLESAPPEDWLTLGDCGFPITFTWLELLIPEMGLQVAIPARAEAYRTALGRFPAVADELSRYRPLLQNWFSRRVLDPA</sequence>
<reference evidence="2" key="1">
    <citation type="submission" date="2022-08" db="EMBL/GenBank/DDBJ databases">
        <title>Nisaea acidiphila sp. nov., isolated from a marine algal debris and emended description of the genus Nisaea Urios et al. 2008.</title>
        <authorList>
            <person name="Kwon K."/>
        </authorList>
    </citation>
    <scope>NUCLEOTIDE SEQUENCE</scope>
    <source>
        <strain evidence="2">MEBiC11861</strain>
    </source>
</reference>
<dbReference type="RefSeq" id="WP_257769897.1">
    <property type="nucleotide sequence ID" value="NZ_CP102480.1"/>
</dbReference>
<dbReference type="PROSITE" id="PS50404">
    <property type="entry name" value="GST_NTER"/>
    <property type="match status" value="1"/>
</dbReference>
<dbReference type="PANTHER" id="PTHR42673">
    <property type="entry name" value="MALEYLACETOACETATE ISOMERASE"/>
    <property type="match status" value="1"/>
</dbReference>
<proteinExistence type="predicted"/>
<dbReference type="InterPro" id="IPR036249">
    <property type="entry name" value="Thioredoxin-like_sf"/>
</dbReference>
<feature type="domain" description="GST N-terminal" evidence="1">
    <location>
        <begin position="1"/>
        <end position="78"/>
    </location>
</feature>
<dbReference type="GO" id="GO:0006749">
    <property type="term" value="P:glutathione metabolic process"/>
    <property type="evidence" value="ECO:0007669"/>
    <property type="project" value="TreeGrafter"/>
</dbReference>
<evidence type="ECO:0000313" key="2">
    <source>
        <dbReference type="EMBL" id="UUX50681.1"/>
    </source>
</evidence>
<gene>
    <name evidence="2" type="ORF">NUH88_03055</name>
</gene>
<dbReference type="GO" id="GO:0006559">
    <property type="term" value="P:L-phenylalanine catabolic process"/>
    <property type="evidence" value="ECO:0007669"/>
    <property type="project" value="TreeGrafter"/>
</dbReference>
<evidence type="ECO:0000259" key="1">
    <source>
        <dbReference type="PROSITE" id="PS50404"/>
    </source>
</evidence>
<dbReference type="EMBL" id="CP102480">
    <property type="protein sequence ID" value="UUX50681.1"/>
    <property type="molecule type" value="Genomic_DNA"/>
</dbReference>
<dbReference type="SUPFAM" id="SSF47616">
    <property type="entry name" value="GST C-terminal domain-like"/>
    <property type="match status" value="1"/>
</dbReference>
<dbReference type="Gene3D" id="3.40.30.10">
    <property type="entry name" value="Glutaredoxin"/>
    <property type="match status" value="1"/>
</dbReference>
<dbReference type="PANTHER" id="PTHR42673:SF4">
    <property type="entry name" value="MALEYLACETOACETATE ISOMERASE"/>
    <property type="match status" value="1"/>
</dbReference>
<dbReference type="KEGG" id="naci:NUH88_03055"/>
<dbReference type="SFLD" id="SFLDS00019">
    <property type="entry name" value="Glutathione_Transferase_(cytos"/>
    <property type="match status" value="1"/>
</dbReference>
<dbReference type="Proteomes" id="UP001060336">
    <property type="component" value="Chromosome"/>
</dbReference>
<dbReference type="GO" id="GO:0016034">
    <property type="term" value="F:maleylacetoacetate isomerase activity"/>
    <property type="evidence" value="ECO:0007669"/>
    <property type="project" value="TreeGrafter"/>
</dbReference>
<organism evidence="2 3">
    <name type="scientific">Nisaea acidiphila</name>
    <dbReference type="NCBI Taxonomy" id="1862145"/>
    <lineage>
        <taxon>Bacteria</taxon>
        <taxon>Pseudomonadati</taxon>
        <taxon>Pseudomonadota</taxon>
        <taxon>Alphaproteobacteria</taxon>
        <taxon>Rhodospirillales</taxon>
        <taxon>Thalassobaculaceae</taxon>
        <taxon>Nisaea</taxon>
    </lineage>
</organism>